<dbReference type="InterPro" id="IPR036864">
    <property type="entry name" value="Zn2-C6_fun-type_DNA-bd_sf"/>
</dbReference>
<dbReference type="PROSITE" id="PS50048">
    <property type="entry name" value="ZN2_CY6_FUNGAL_2"/>
    <property type="match status" value="1"/>
</dbReference>
<feature type="domain" description="Zn(2)-C6 fungal-type" evidence="2">
    <location>
        <begin position="276"/>
        <end position="310"/>
    </location>
</feature>
<feature type="region of interest" description="Disordered" evidence="1">
    <location>
        <begin position="320"/>
        <end position="345"/>
    </location>
</feature>
<dbReference type="STRING" id="1884261.A0A5C3QMJ7"/>
<dbReference type="OrthoDB" id="39175at2759"/>
<organism evidence="3 4">
    <name type="scientific">Pterulicium gracile</name>
    <dbReference type="NCBI Taxonomy" id="1884261"/>
    <lineage>
        <taxon>Eukaryota</taxon>
        <taxon>Fungi</taxon>
        <taxon>Dikarya</taxon>
        <taxon>Basidiomycota</taxon>
        <taxon>Agaricomycotina</taxon>
        <taxon>Agaricomycetes</taxon>
        <taxon>Agaricomycetidae</taxon>
        <taxon>Agaricales</taxon>
        <taxon>Pleurotineae</taxon>
        <taxon>Pterulaceae</taxon>
        <taxon>Pterulicium</taxon>
    </lineage>
</organism>
<evidence type="ECO:0000313" key="3">
    <source>
        <dbReference type="EMBL" id="TFL03163.1"/>
    </source>
</evidence>
<feature type="compositionally biased region" description="Polar residues" evidence="1">
    <location>
        <begin position="251"/>
        <end position="266"/>
    </location>
</feature>
<dbReference type="AlphaFoldDB" id="A0A5C3QMJ7"/>
<dbReference type="SMART" id="SM00066">
    <property type="entry name" value="GAL4"/>
    <property type="match status" value="1"/>
</dbReference>
<dbReference type="PROSITE" id="PS00463">
    <property type="entry name" value="ZN2_CY6_FUNGAL_1"/>
    <property type="match status" value="1"/>
</dbReference>
<dbReference type="InterPro" id="IPR001138">
    <property type="entry name" value="Zn2Cys6_DnaBD"/>
</dbReference>
<dbReference type="SUPFAM" id="SSF57701">
    <property type="entry name" value="Zn2/Cys6 DNA-binding domain"/>
    <property type="match status" value="1"/>
</dbReference>
<name>A0A5C3QMJ7_9AGAR</name>
<feature type="compositionally biased region" description="Basic residues" evidence="1">
    <location>
        <begin position="320"/>
        <end position="334"/>
    </location>
</feature>
<dbReference type="Proteomes" id="UP000305067">
    <property type="component" value="Unassembled WGS sequence"/>
</dbReference>
<dbReference type="CDD" id="cd00067">
    <property type="entry name" value="GAL4"/>
    <property type="match status" value="1"/>
</dbReference>
<evidence type="ECO:0000259" key="2">
    <source>
        <dbReference type="PROSITE" id="PS50048"/>
    </source>
</evidence>
<evidence type="ECO:0000256" key="1">
    <source>
        <dbReference type="SAM" id="MobiDB-lite"/>
    </source>
</evidence>
<sequence>MLFHADDAHYPAQPHSDPLMTRAAYPHSANKLNHGDYGVEDPQYYAGLTHEHPPYGYDGLSAWSVASHSQHPTHWPTHYPVPGWPYGLEDHRKIDETGALPSSQVFPPLSDATGPYYHDSTTVHGDSLPLPHHLVPSQPCHSESYYAGDLRDFSPMRSTDAFYASSPGFIESPAVAPSFGYQLHADPSTIPISTSSSLAHAILPTFTTSPVLGASTPDDSGNSDDCIPSPPSSHASPPAPAPDTLSIDCGPSSSPKRGSTKAGQSDLGTKKCLHLACYFCRGRKIACSLPSGGPEKSCNQCLKRGFQCVFPLESHRGQRAKKSRKGVVHARRRSTAANVEDSMEL</sequence>
<dbReference type="Pfam" id="PF00172">
    <property type="entry name" value="Zn_clus"/>
    <property type="match status" value="1"/>
</dbReference>
<evidence type="ECO:0000313" key="4">
    <source>
        <dbReference type="Proteomes" id="UP000305067"/>
    </source>
</evidence>
<accession>A0A5C3QMJ7</accession>
<dbReference type="Gene3D" id="4.10.240.10">
    <property type="entry name" value="Zn(2)-C6 fungal-type DNA-binding domain"/>
    <property type="match status" value="1"/>
</dbReference>
<proteinExistence type="predicted"/>
<protein>
    <recommendedName>
        <fullName evidence="2">Zn(2)-C6 fungal-type domain-containing protein</fullName>
    </recommendedName>
</protein>
<feature type="region of interest" description="Disordered" evidence="1">
    <location>
        <begin position="212"/>
        <end position="266"/>
    </location>
</feature>
<dbReference type="GO" id="GO:0008270">
    <property type="term" value="F:zinc ion binding"/>
    <property type="evidence" value="ECO:0007669"/>
    <property type="project" value="InterPro"/>
</dbReference>
<reference evidence="3 4" key="1">
    <citation type="journal article" date="2019" name="Nat. Ecol. Evol.">
        <title>Megaphylogeny resolves global patterns of mushroom evolution.</title>
        <authorList>
            <person name="Varga T."/>
            <person name="Krizsan K."/>
            <person name="Foldi C."/>
            <person name="Dima B."/>
            <person name="Sanchez-Garcia M."/>
            <person name="Sanchez-Ramirez S."/>
            <person name="Szollosi G.J."/>
            <person name="Szarkandi J.G."/>
            <person name="Papp V."/>
            <person name="Albert L."/>
            <person name="Andreopoulos W."/>
            <person name="Angelini C."/>
            <person name="Antonin V."/>
            <person name="Barry K.W."/>
            <person name="Bougher N.L."/>
            <person name="Buchanan P."/>
            <person name="Buyck B."/>
            <person name="Bense V."/>
            <person name="Catcheside P."/>
            <person name="Chovatia M."/>
            <person name="Cooper J."/>
            <person name="Damon W."/>
            <person name="Desjardin D."/>
            <person name="Finy P."/>
            <person name="Geml J."/>
            <person name="Haridas S."/>
            <person name="Hughes K."/>
            <person name="Justo A."/>
            <person name="Karasinski D."/>
            <person name="Kautmanova I."/>
            <person name="Kiss B."/>
            <person name="Kocsube S."/>
            <person name="Kotiranta H."/>
            <person name="LaButti K.M."/>
            <person name="Lechner B.E."/>
            <person name="Liimatainen K."/>
            <person name="Lipzen A."/>
            <person name="Lukacs Z."/>
            <person name="Mihaltcheva S."/>
            <person name="Morgado L.N."/>
            <person name="Niskanen T."/>
            <person name="Noordeloos M.E."/>
            <person name="Ohm R.A."/>
            <person name="Ortiz-Santana B."/>
            <person name="Ovrebo C."/>
            <person name="Racz N."/>
            <person name="Riley R."/>
            <person name="Savchenko A."/>
            <person name="Shiryaev A."/>
            <person name="Soop K."/>
            <person name="Spirin V."/>
            <person name="Szebenyi C."/>
            <person name="Tomsovsky M."/>
            <person name="Tulloss R.E."/>
            <person name="Uehling J."/>
            <person name="Grigoriev I.V."/>
            <person name="Vagvolgyi C."/>
            <person name="Papp T."/>
            <person name="Martin F.M."/>
            <person name="Miettinen O."/>
            <person name="Hibbett D.S."/>
            <person name="Nagy L.G."/>
        </authorList>
    </citation>
    <scope>NUCLEOTIDE SEQUENCE [LARGE SCALE GENOMIC DNA]</scope>
    <source>
        <strain evidence="3 4">CBS 309.79</strain>
    </source>
</reference>
<dbReference type="GO" id="GO:0000981">
    <property type="term" value="F:DNA-binding transcription factor activity, RNA polymerase II-specific"/>
    <property type="evidence" value="ECO:0007669"/>
    <property type="project" value="InterPro"/>
</dbReference>
<dbReference type="EMBL" id="ML178821">
    <property type="protein sequence ID" value="TFL03163.1"/>
    <property type="molecule type" value="Genomic_DNA"/>
</dbReference>
<gene>
    <name evidence="3" type="ORF">BDV98DRAFT_655293</name>
</gene>
<keyword evidence="4" id="KW-1185">Reference proteome</keyword>